<sequence>MLPTTSFLVAAAGVAFAQLQYTSTATSAVAAARATALTLSPTSNVVGATFDRFVQIFLENTDYSKAIANTNLAYLASQGISLTNYYAITHPSQPNYVAAVGASTNSITGDGFVRIASSVKTIVDKLEPAGISWGIYQEDMPYSGFQGNWKNQVSGADDYVRKHNPLVVYDSITVDANRAAKCKNFTMFTKDLNTNKLPQWMFITPNMTNDGHDTSVTTAGSWARNWLTPLLANPSFNIARTLIILTFDEGTTTGTNQIYAVLLGSAVPTSLRGTTNSTRYTHYSLLKTVERNWGLTAIGTNDAAANAFF</sequence>
<dbReference type="GO" id="GO:0016788">
    <property type="term" value="F:hydrolase activity, acting on ester bonds"/>
    <property type="evidence" value="ECO:0007669"/>
    <property type="project" value="InterPro"/>
</dbReference>
<dbReference type="GO" id="GO:0009395">
    <property type="term" value="P:phospholipid catabolic process"/>
    <property type="evidence" value="ECO:0007669"/>
    <property type="project" value="TreeGrafter"/>
</dbReference>
<dbReference type="InterPro" id="IPR007312">
    <property type="entry name" value="Phosphoesterase"/>
</dbReference>
<protein>
    <submittedName>
        <fullName evidence="3">Phosphoesterase family-domain-containing protein</fullName>
    </submittedName>
</protein>
<comment type="caution">
    <text evidence="3">The sequence shown here is derived from an EMBL/GenBank/DDBJ whole genome shotgun (WGS) entry which is preliminary data.</text>
</comment>
<feature type="signal peptide" evidence="2">
    <location>
        <begin position="1"/>
        <end position="17"/>
    </location>
</feature>
<dbReference type="SUPFAM" id="SSF53649">
    <property type="entry name" value="Alkaline phosphatase-like"/>
    <property type="match status" value="1"/>
</dbReference>
<dbReference type="PANTHER" id="PTHR31956">
    <property type="entry name" value="NON-SPECIFIC PHOSPHOLIPASE C4-RELATED"/>
    <property type="match status" value="1"/>
</dbReference>
<keyword evidence="4" id="KW-1185">Reference proteome</keyword>
<evidence type="ECO:0000256" key="2">
    <source>
        <dbReference type="SAM" id="SignalP"/>
    </source>
</evidence>
<organism evidence="3 4">
    <name type="scientific">Podospora didyma</name>
    <dbReference type="NCBI Taxonomy" id="330526"/>
    <lineage>
        <taxon>Eukaryota</taxon>
        <taxon>Fungi</taxon>
        <taxon>Dikarya</taxon>
        <taxon>Ascomycota</taxon>
        <taxon>Pezizomycotina</taxon>
        <taxon>Sordariomycetes</taxon>
        <taxon>Sordariomycetidae</taxon>
        <taxon>Sordariales</taxon>
        <taxon>Podosporaceae</taxon>
        <taxon>Podospora</taxon>
    </lineage>
</organism>
<name>A0AAE0N2N8_9PEZI</name>
<keyword evidence="1" id="KW-0378">Hydrolase</keyword>
<proteinExistence type="predicted"/>
<dbReference type="InterPro" id="IPR017850">
    <property type="entry name" value="Alkaline_phosphatase_core_sf"/>
</dbReference>
<dbReference type="Pfam" id="PF04185">
    <property type="entry name" value="Phosphoesterase"/>
    <property type="match status" value="1"/>
</dbReference>
<dbReference type="PANTHER" id="PTHR31956:SF8">
    <property type="entry name" value="ACID PHOSPHATASE PHOA (AFU_ORTHOLOGUE AFUA_1G03570)"/>
    <property type="match status" value="1"/>
</dbReference>
<keyword evidence="2" id="KW-0732">Signal</keyword>
<evidence type="ECO:0000313" key="4">
    <source>
        <dbReference type="Proteomes" id="UP001285441"/>
    </source>
</evidence>
<dbReference type="EMBL" id="JAULSW010000011">
    <property type="protein sequence ID" value="KAK3367918.1"/>
    <property type="molecule type" value="Genomic_DNA"/>
</dbReference>
<accession>A0AAE0N2N8</accession>
<reference evidence="3" key="2">
    <citation type="submission" date="2023-06" db="EMBL/GenBank/DDBJ databases">
        <authorList>
            <consortium name="Lawrence Berkeley National Laboratory"/>
            <person name="Haridas S."/>
            <person name="Hensen N."/>
            <person name="Bonometti L."/>
            <person name="Westerberg I."/>
            <person name="Brannstrom I.O."/>
            <person name="Guillou S."/>
            <person name="Cros-Aarteil S."/>
            <person name="Calhoun S."/>
            <person name="Kuo A."/>
            <person name="Mondo S."/>
            <person name="Pangilinan J."/>
            <person name="Riley R."/>
            <person name="LaButti K."/>
            <person name="Andreopoulos B."/>
            <person name="Lipzen A."/>
            <person name="Chen C."/>
            <person name="Yanf M."/>
            <person name="Daum C."/>
            <person name="Ng V."/>
            <person name="Clum A."/>
            <person name="Steindorff A."/>
            <person name="Ohm R."/>
            <person name="Martin F."/>
            <person name="Silar P."/>
            <person name="Natvig D."/>
            <person name="Lalanne C."/>
            <person name="Gautier V."/>
            <person name="Ament-velasquez S.L."/>
            <person name="Kruys A."/>
            <person name="Hutchinson M.I."/>
            <person name="Powell A.J."/>
            <person name="Barry K."/>
            <person name="Miller A.N."/>
            <person name="Grigoriev I.V."/>
            <person name="Debuchy R."/>
            <person name="Gladieux P."/>
            <person name="Thoren M.H."/>
            <person name="Johannesson H."/>
        </authorList>
    </citation>
    <scope>NUCLEOTIDE SEQUENCE</scope>
    <source>
        <strain evidence="3">CBS 232.78</strain>
    </source>
</reference>
<dbReference type="Gene3D" id="3.40.720.10">
    <property type="entry name" value="Alkaline Phosphatase, subunit A"/>
    <property type="match status" value="1"/>
</dbReference>
<dbReference type="Proteomes" id="UP001285441">
    <property type="component" value="Unassembled WGS sequence"/>
</dbReference>
<dbReference type="AlphaFoldDB" id="A0AAE0N2N8"/>
<evidence type="ECO:0000313" key="3">
    <source>
        <dbReference type="EMBL" id="KAK3367918.1"/>
    </source>
</evidence>
<gene>
    <name evidence="3" type="ORF">B0H63DRAFT_515640</name>
</gene>
<evidence type="ECO:0000256" key="1">
    <source>
        <dbReference type="ARBA" id="ARBA00022801"/>
    </source>
</evidence>
<reference evidence="3" key="1">
    <citation type="journal article" date="2023" name="Mol. Phylogenet. Evol.">
        <title>Genome-scale phylogeny and comparative genomics of the fungal order Sordariales.</title>
        <authorList>
            <person name="Hensen N."/>
            <person name="Bonometti L."/>
            <person name="Westerberg I."/>
            <person name="Brannstrom I.O."/>
            <person name="Guillou S."/>
            <person name="Cros-Aarteil S."/>
            <person name="Calhoun S."/>
            <person name="Haridas S."/>
            <person name="Kuo A."/>
            <person name="Mondo S."/>
            <person name="Pangilinan J."/>
            <person name="Riley R."/>
            <person name="LaButti K."/>
            <person name="Andreopoulos B."/>
            <person name="Lipzen A."/>
            <person name="Chen C."/>
            <person name="Yan M."/>
            <person name="Daum C."/>
            <person name="Ng V."/>
            <person name="Clum A."/>
            <person name="Steindorff A."/>
            <person name="Ohm R.A."/>
            <person name="Martin F."/>
            <person name="Silar P."/>
            <person name="Natvig D.O."/>
            <person name="Lalanne C."/>
            <person name="Gautier V."/>
            <person name="Ament-Velasquez S.L."/>
            <person name="Kruys A."/>
            <person name="Hutchinson M.I."/>
            <person name="Powell A.J."/>
            <person name="Barry K."/>
            <person name="Miller A.N."/>
            <person name="Grigoriev I.V."/>
            <person name="Debuchy R."/>
            <person name="Gladieux P."/>
            <person name="Hiltunen Thoren M."/>
            <person name="Johannesson H."/>
        </authorList>
    </citation>
    <scope>NUCLEOTIDE SEQUENCE</scope>
    <source>
        <strain evidence="3">CBS 232.78</strain>
    </source>
</reference>
<feature type="chain" id="PRO_5042177910" evidence="2">
    <location>
        <begin position="18"/>
        <end position="309"/>
    </location>
</feature>